<proteinExistence type="predicted"/>
<name>A0ABZ2YM08_9BACT</name>
<dbReference type="Proteomes" id="UP001485459">
    <property type="component" value="Chromosome"/>
</dbReference>
<keyword evidence="2" id="KW-1185">Reference proteome</keyword>
<gene>
    <name evidence="1" type="ORF">WJU16_22800</name>
</gene>
<dbReference type="EMBL" id="CP149822">
    <property type="protein sequence ID" value="WZN40794.1"/>
    <property type="molecule type" value="Genomic_DNA"/>
</dbReference>
<evidence type="ECO:0008006" key="3">
    <source>
        <dbReference type="Google" id="ProtNLM"/>
    </source>
</evidence>
<evidence type="ECO:0000313" key="1">
    <source>
        <dbReference type="EMBL" id="WZN40794.1"/>
    </source>
</evidence>
<accession>A0ABZ2YM08</accession>
<dbReference type="RefSeq" id="WP_341835659.1">
    <property type="nucleotide sequence ID" value="NZ_CP149822.1"/>
</dbReference>
<protein>
    <recommendedName>
        <fullName evidence="3">DUF4136 domain-containing protein</fullName>
    </recommendedName>
</protein>
<organism evidence="1 2">
    <name type="scientific">Chitinophaga pollutisoli</name>
    <dbReference type="NCBI Taxonomy" id="3133966"/>
    <lineage>
        <taxon>Bacteria</taxon>
        <taxon>Pseudomonadati</taxon>
        <taxon>Bacteroidota</taxon>
        <taxon>Chitinophagia</taxon>
        <taxon>Chitinophagales</taxon>
        <taxon>Chitinophagaceae</taxon>
        <taxon>Chitinophaga</taxon>
    </lineage>
</organism>
<sequence length="200" mass="22801">MKQIWLFMAVAMMLPSCYSTQLTGYRQSPAGKPVSYKKILVLGMMPDSALRQRMESHVAGDLTDAGITAVTSFQGFDAFEFLKTEDKVVSQQFTERGIDAVLTISLVNKTTEGAFLPASLYHLLTDQYANEYYWMLAPELQRLETQYAWESSLYDVAEGMRVFAIQSVTFDPASHERMAHEYGKVLTRELFRRKIISRPK</sequence>
<evidence type="ECO:0000313" key="2">
    <source>
        <dbReference type="Proteomes" id="UP001485459"/>
    </source>
</evidence>
<reference evidence="2" key="1">
    <citation type="submission" date="2024-03" db="EMBL/GenBank/DDBJ databases">
        <title>Chitinophaga horti sp. nov., isolated from garden soil.</title>
        <authorList>
            <person name="Lee D.S."/>
            <person name="Han D.M."/>
            <person name="Baek J.H."/>
            <person name="Choi D.G."/>
            <person name="Jeon J.H."/>
            <person name="Jeon C.O."/>
        </authorList>
    </citation>
    <scope>NUCLEOTIDE SEQUENCE [LARGE SCALE GENOMIC DNA]</scope>
    <source>
        <strain evidence="2">GPA1</strain>
    </source>
</reference>